<evidence type="ECO:0000313" key="1">
    <source>
        <dbReference type="EMBL" id="QJD77069.1"/>
    </source>
</evidence>
<protein>
    <recommendedName>
        <fullName evidence="3">Immunity protein 43 domain-containing protein</fullName>
    </recommendedName>
</protein>
<dbReference type="AlphaFoldDB" id="A0A7L5DG25"/>
<name>A0A7L5DG25_9BACT</name>
<organism evidence="1 2">
    <name type="scientific">Spirosoma rhododendri</name>
    <dbReference type="NCBI Taxonomy" id="2728024"/>
    <lineage>
        <taxon>Bacteria</taxon>
        <taxon>Pseudomonadati</taxon>
        <taxon>Bacteroidota</taxon>
        <taxon>Cytophagia</taxon>
        <taxon>Cytophagales</taxon>
        <taxon>Cytophagaceae</taxon>
        <taxon>Spirosoma</taxon>
    </lineage>
</organism>
<accession>A0A7L5DG25</accession>
<dbReference type="KEGG" id="srho:HH216_00540"/>
<evidence type="ECO:0000313" key="2">
    <source>
        <dbReference type="Proteomes" id="UP000501128"/>
    </source>
</evidence>
<sequence>MNYYNIRNDKDPKVSGIMQGVSQSKVPERHNFEDEEIFNFFYGKDRYLRLGDIPSEQVILKNIELNPKSKLNDFLDVALLSGYIVSGKVQNILSTLHLPPYKLYDVSLYHQGQFIPSVYKWFYFNRFNGRDIIDFEKSQFDLTLVEHIHKVKIKITSYEEYERVSQQYGRLGVIKIVFNKNLNPDLNIWGTKIISTNDFISEKAIQIFQEHKVTGYKIFKQTYPVYEYQY</sequence>
<gene>
    <name evidence="1" type="ORF">HH216_00540</name>
</gene>
<keyword evidence="2" id="KW-1185">Reference proteome</keyword>
<dbReference type="EMBL" id="CP051677">
    <property type="protein sequence ID" value="QJD77069.1"/>
    <property type="molecule type" value="Genomic_DNA"/>
</dbReference>
<evidence type="ECO:0008006" key="3">
    <source>
        <dbReference type="Google" id="ProtNLM"/>
    </source>
</evidence>
<dbReference type="Proteomes" id="UP000501128">
    <property type="component" value="Chromosome"/>
</dbReference>
<reference evidence="1 2" key="1">
    <citation type="submission" date="2020-04" db="EMBL/GenBank/DDBJ databases">
        <title>Genome sequencing of novel species.</title>
        <authorList>
            <person name="Heo J."/>
            <person name="Kim S.-J."/>
            <person name="Kim J.-S."/>
            <person name="Hong S.-B."/>
            <person name="Kwon S.-W."/>
        </authorList>
    </citation>
    <scope>NUCLEOTIDE SEQUENCE [LARGE SCALE GENOMIC DNA]</scope>
    <source>
        <strain evidence="1 2">CJU-R4</strain>
    </source>
</reference>
<proteinExistence type="predicted"/>
<dbReference type="RefSeq" id="WP_169549013.1">
    <property type="nucleotide sequence ID" value="NZ_CP051677.1"/>
</dbReference>